<evidence type="ECO:0000313" key="2">
    <source>
        <dbReference type="Proteomes" id="UP001633002"/>
    </source>
</evidence>
<reference evidence="1 2" key="1">
    <citation type="submission" date="2024-09" db="EMBL/GenBank/DDBJ databases">
        <title>Chromosome-scale assembly of Riccia sorocarpa.</title>
        <authorList>
            <person name="Paukszto L."/>
        </authorList>
    </citation>
    <scope>NUCLEOTIDE SEQUENCE [LARGE SCALE GENOMIC DNA]</scope>
    <source>
        <strain evidence="1">LP-2024</strain>
        <tissue evidence="1">Aerial parts of the thallus</tissue>
    </source>
</reference>
<dbReference type="AlphaFoldDB" id="A0ABD3IB74"/>
<proteinExistence type="predicted"/>
<protein>
    <submittedName>
        <fullName evidence="1">Uncharacterized protein</fullName>
    </submittedName>
</protein>
<accession>A0ABD3IB74</accession>
<comment type="caution">
    <text evidence="1">The sequence shown here is derived from an EMBL/GenBank/DDBJ whole genome shotgun (WGS) entry which is preliminary data.</text>
</comment>
<name>A0ABD3IB74_9MARC</name>
<evidence type="ECO:0000313" key="1">
    <source>
        <dbReference type="EMBL" id="KAL3700950.1"/>
    </source>
</evidence>
<sequence length="69" mass="8263">MAAQAGVPMHFNYIRWKWISKKEAHSVREIDAKLLKRSGLRDALRMDWARPEEGTMFVREFVLNWDDRT</sequence>
<dbReference type="Proteomes" id="UP001633002">
    <property type="component" value="Unassembled WGS sequence"/>
</dbReference>
<keyword evidence="2" id="KW-1185">Reference proteome</keyword>
<organism evidence="1 2">
    <name type="scientific">Riccia sorocarpa</name>
    <dbReference type="NCBI Taxonomy" id="122646"/>
    <lineage>
        <taxon>Eukaryota</taxon>
        <taxon>Viridiplantae</taxon>
        <taxon>Streptophyta</taxon>
        <taxon>Embryophyta</taxon>
        <taxon>Marchantiophyta</taxon>
        <taxon>Marchantiopsida</taxon>
        <taxon>Marchantiidae</taxon>
        <taxon>Marchantiales</taxon>
        <taxon>Ricciaceae</taxon>
        <taxon>Riccia</taxon>
    </lineage>
</organism>
<dbReference type="EMBL" id="JBJQOH010000001">
    <property type="protein sequence ID" value="KAL3700950.1"/>
    <property type="molecule type" value="Genomic_DNA"/>
</dbReference>
<gene>
    <name evidence="1" type="ORF">R1sor_018972</name>
</gene>